<reference evidence="2" key="2">
    <citation type="submission" date="2021-12" db="EMBL/GenBank/DDBJ databases">
        <title>Resequencing data analysis of finger millet.</title>
        <authorList>
            <person name="Hatakeyama M."/>
            <person name="Aluri S."/>
            <person name="Balachadran M.T."/>
            <person name="Sivarajan S.R."/>
            <person name="Poveda L."/>
            <person name="Shimizu-Inatsugi R."/>
            <person name="Schlapbach R."/>
            <person name="Sreeman S.M."/>
            <person name="Shimizu K.K."/>
        </authorList>
    </citation>
    <scope>NUCLEOTIDE SEQUENCE</scope>
</reference>
<sequence>MISLTCSGAFGSMFRTGAHPAQPSISVHQKYSKILQVPSDRAAAARLRSARAPSLYTLQPPWDSDGRGPSRRGPALFVSVCGARISPVRPPPLLDLGRNQPNSAVGPAQHVPELELCRTTARENNRAARAAHAKTLLLGPKISQPAGRPPKLPPPAPSAPLLLLLPSP</sequence>
<feature type="compositionally biased region" description="Low complexity" evidence="1">
    <location>
        <begin position="159"/>
        <end position="168"/>
    </location>
</feature>
<organism evidence="2 3">
    <name type="scientific">Eleusine coracana subsp. coracana</name>
    <dbReference type="NCBI Taxonomy" id="191504"/>
    <lineage>
        <taxon>Eukaryota</taxon>
        <taxon>Viridiplantae</taxon>
        <taxon>Streptophyta</taxon>
        <taxon>Embryophyta</taxon>
        <taxon>Tracheophyta</taxon>
        <taxon>Spermatophyta</taxon>
        <taxon>Magnoliopsida</taxon>
        <taxon>Liliopsida</taxon>
        <taxon>Poales</taxon>
        <taxon>Poaceae</taxon>
        <taxon>PACMAD clade</taxon>
        <taxon>Chloridoideae</taxon>
        <taxon>Cynodonteae</taxon>
        <taxon>Eleusininae</taxon>
        <taxon>Eleusine</taxon>
    </lineage>
</organism>
<feature type="compositionally biased region" description="Pro residues" evidence="1">
    <location>
        <begin position="147"/>
        <end position="158"/>
    </location>
</feature>
<evidence type="ECO:0000313" key="2">
    <source>
        <dbReference type="EMBL" id="GJN04570.1"/>
    </source>
</evidence>
<protein>
    <submittedName>
        <fullName evidence="2">Uncharacterized protein</fullName>
    </submittedName>
</protein>
<name>A0AAV5D3F9_ELECO</name>
<gene>
    <name evidence="2" type="primary">ga22131</name>
    <name evidence="2" type="ORF">PR202_ga22131</name>
</gene>
<reference evidence="2" key="1">
    <citation type="journal article" date="2018" name="DNA Res.">
        <title>Multiple hybrid de novo genome assembly of finger millet, an orphan allotetraploid crop.</title>
        <authorList>
            <person name="Hatakeyama M."/>
            <person name="Aluri S."/>
            <person name="Balachadran M.T."/>
            <person name="Sivarajan S.R."/>
            <person name="Patrignani A."/>
            <person name="Gruter S."/>
            <person name="Poveda L."/>
            <person name="Shimizu-Inatsugi R."/>
            <person name="Baeten J."/>
            <person name="Francoijs K.J."/>
            <person name="Nataraja K.N."/>
            <person name="Reddy Y.A.N."/>
            <person name="Phadnis S."/>
            <person name="Ravikumar R.L."/>
            <person name="Schlapbach R."/>
            <person name="Sreeman S.M."/>
            <person name="Shimizu K.K."/>
        </authorList>
    </citation>
    <scope>NUCLEOTIDE SEQUENCE</scope>
</reference>
<evidence type="ECO:0000313" key="3">
    <source>
        <dbReference type="Proteomes" id="UP001054889"/>
    </source>
</evidence>
<accession>A0AAV5D3F9</accession>
<keyword evidence="3" id="KW-1185">Reference proteome</keyword>
<dbReference type="Proteomes" id="UP001054889">
    <property type="component" value="Unassembled WGS sequence"/>
</dbReference>
<proteinExistence type="predicted"/>
<comment type="caution">
    <text evidence="2">The sequence shown here is derived from an EMBL/GenBank/DDBJ whole genome shotgun (WGS) entry which is preliminary data.</text>
</comment>
<feature type="region of interest" description="Disordered" evidence="1">
    <location>
        <begin position="138"/>
        <end position="168"/>
    </location>
</feature>
<dbReference type="AlphaFoldDB" id="A0AAV5D3F9"/>
<evidence type="ECO:0000256" key="1">
    <source>
        <dbReference type="SAM" id="MobiDB-lite"/>
    </source>
</evidence>
<dbReference type="EMBL" id="BQKI01000011">
    <property type="protein sequence ID" value="GJN04570.1"/>
    <property type="molecule type" value="Genomic_DNA"/>
</dbReference>